<dbReference type="SUPFAM" id="SSF46689">
    <property type="entry name" value="Homeodomain-like"/>
    <property type="match status" value="1"/>
</dbReference>
<evidence type="ECO:0000259" key="5">
    <source>
        <dbReference type="PROSITE" id="PS50977"/>
    </source>
</evidence>
<evidence type="ECO:0000256" key="4">
    <source>
        <dbReference type="PROSITE-ProRule" id="PRU00335"/>
    </source>
</evidence>
<feature type="DNA-binding region" description="H-T-H motif" evidence="4">
    <location>
        <begin position="33"/>
        <end position="52"/>
    </location>
</feature>
<dbReference type="InterPro" id="IPR050109">
    <property type="entry name" value="HTH-type_TetR-like_transc_reg"/>
</dbReference>
<dbReference type="InterPro" id="IPR023772">
    <property type="entry name" value="DNA-bd_HTH_TetR-type_CS"/>
</dbReference>
<dbReference type="InterPro" id="IPR009057">
    <property type="entry name" value="Homeodomain-like_sf"/>
</dbReference>
<dbReference type="GO" id="GO:0000976">
    <property type="term" value="F:transcription cis-regulatory region binding"/>
    <property type="evidence" value="ECO:0007669"/>
    <property type="project" value="TreeGrafter"/>
</dbReference>
<evidence type="ECO:0000313" key="7">
    <source>
        <dbReference type="Proteomes" id="UP000551848"/>
    </source>
</evidence>
<evidence type="ECO:0000313" key="6">
    <source>
        <dbReference type="EMBL" id="MBA4692956.1"/>
    </source>
</evidence>
<protein>
    <submittedName>
        <fullName evidence="6">TetR/AcrR family transcriptional regulator</fullName>
    </submittedName>
</protein>
<dbReference type="Pfam" id="PF00440">
    <property type="entry name" value="TetR_N"/>
    <property type="match status" value="1"/>
</dbReference>
<evidence type="ECO:0000256" key="2">
    <source>
        <dbReference type="ARBA" id="ARBA00023125"/>
    </source>
</evidence>
<accession>A0A838XYI2</accession>
<dbReference type="Gene3D" id="1.10.357.10">
    <property type="entry name" value="Tetracycline Repressor, domain 2"/>
    <property type="match status" value="1"/>
</dbReference>
<sequence length="195" mass="21769">MKKTSVKGRANVEKQLINSAAELVGSIGPNQLSIRDIAEHANVNHAQIHHYFGGKQGLLEATYKQLAFEHIEQLERRKIGADRLGNEPLSEITDNYFKAIIRAVLDGQMDLVKVQVDSGLSQSIKTLNQLTKMSGIKKPTPELKAAVALVMVLEFGLAAMKPYISEILKLSQKDMSEFMKLFFEARELGIKKHLK</sequence>
<evidence type="ECO:0000256" key="3">
    <source>
        <dbReference type="ARBA" id="ARBA00023163"/>
    </source>
</evidence>
<evidence type="ECO:0000256" key="1">
    <source>
        <dbReference type="ARBA" id="ARBA00023015"/>
    </source>
</evidence>
<dbReference type="PANTHER" id="PTHR30055">
    <property type="entry name" value="HTH-TYPE TRANSCRIPTIONAL REGULATOR RUTR"/>
    <property type="match status" value="1"/>
</dbReference>
<keyword evidence="2 4" id="KW-0238">DNA-binding</keyword>
<dbReference type="GO" id="GO:0003700">
    <property type="term" value="F:DNA-binding transcription factor activity"/>
    <property type="evidence" value="ECO:0007669"/>
    <property type="project" value="TreeGrafter"/>
</dbReference>
<feature type="domain" description="HTH tetR-type" evidence="5">
    <location>
        <begin position="10"/>
        <end position="70"/>
    </location>
</feature>
<dbReference type="PROSITE" id="PS50977">
    <property type="entry name" value="HTH_TETR_2"/>
    <property type="match status" value="1"/>
</dbReference>
<organism evidence="6 7">
    <name type="scientific">SAR86 cluster bacterium</name>
    <dbReference type="NCBI Taxonomy" id="2030880"/>
    <lineage>
        <taxon>Bacteria</taxon>
        <taxon>Pseudomonadati</taxon>
        <taxon>Pseudomonadota</taxon>
        <taxon>Gammaproteobacteria</taxon>
        <taxon>SAR86 cluster</taxon>
    </lineage>
</organism>
<dbReference type="PROSITE" id="PS01081">
    <property type="entry name" value="HTH_TETR_1"/>
    <property type="match status" value="1"/>
</dbReference>
<keyword evidence="3" id="KW-0804">Transcription</keyword>
<reference evidence="6 7" key="1">
    <citation type="submission" date="2020-06" db="EMBL/GenBank/DDBJ databases">
        <title>Dysbiosis in marine aquaculture revealed through microbiome analysis: reverse ecology for environmental sustainability.</title>
        <authorList>
            <person name="Haro-Moreno J.M."/>
            <person name="Coutinho F.H."/>
            <person name="Zaragoza-Solas A."/>
            <person name="Picazo A."/>
            <person name="Almagro-Moreno S."/>
            <person name="Lopez-Perez M."/>
        </authorList>
    </citation>
    <scope>NUCLEOTIDE SEQUENCE [LARGE SCALE GENOMIC DNA]</scope>
    <source>
        <strain evidence="6">MCMED-G41</strain>
    </source>
</reference>
<keyword evidence="1" id="KW-0805">Transcription regulation</keyword>
<dbReference type="InterPro" id="IPR001647">
    <property type="entry name" value="HTH_TetR"/>
</dbReference>
<dbReference type="PANTHER" id="PTHR30055:SF234">
    <property type="entry name" value="HTH-TYPE TRANSCRIPTIONAL REGULATOR BETI"/>
    <property type="match status" value="1"/>
</dbReference>
<gene>
    <name evidence="6" type="ORF">H2072_04335</name>
</gene>
<dbReference type="AlphaFoldDB" id="A0A838XYI2"/>
<dbReference type="Proteomes" id="UP000551848">
    <property type="component" value="Unassembled WGS sequence"/>
</dbReference>
<dbReference type="EMBL" id="JACETL010000063">
    <property type="protein sequence ID" value="MBA4692956.1"/>
    <property type="molecule type" value="Genomic_DNA"/>
</dbReference>
<proteinExistence type="predicted"/>
<comment type="caution">
    <text evidence="6">The sequence shown here is derived from an EMBL/GenBank/DDBJ whole genome shotgun (WGS) entry which is preliminary data.</text>
</comment>
<name>A0A838XYI2_9GAMM</name>